<dbReference type="HOGENOM" id="CLU_1961047_0_0_1"/>
<dbReference type="EMBL" id="JPOX01000025">
    <property type="protein sequence ID" value="KFX45089.1"/>
    <property type="molecule type" value="Genomic_DNA"/>
</dbReference>
<reference evidence="1" key="2">
    <citation type="journal article" date="2014" name="PLoS Genet.">
        <title>Signature gene expression reveals novel clues to the molecular mechanisms of dimorphic transition in Penicillium marneffei.</title>
        <authorList>
            <person name="Yang E."/>
            <person name="Wang G."/>
            <person name="Cai J."/>
            <person name="Woo P.C."/>
            <person name="Lau S.K."/>
            <person name="Yuen K.-Y."/>
            <person name="Chow W.-N."/>
            <person name="Lin X."/>
        </authorList>
    </citation>
    <scope>NUCLEOTIDE SEQUENCE</scope>
    <source>
        <strain evidence="1">PM1</strain>
    </source>
</reference>
<name>A0A093V551_TALMA</name>
<protein>
    <submittedName>
        <fullName evidence="1">Uncharacterized protein</fullName>
    </submittedName>
</protein>
<evidence type="ECO:0000313" key="1">
    <source>
        <dbReference type="EMBL" id="KFX45089.1"/>
    </source>
</evidence>
<comment type="caution">
    <text evidence="1">The sequence shown here is derived from an EMBL/GenBank/DDBJ whole genome shotgun (WGS) entry which is preliminary data.</text>
</comment>
<accession>A0A093V551</accession>
<reference key="1">
    <citation type="journal article" date="2014" name="PLoS Genet.">
        <title>Signature Gene Expression Reveals Novel Clues to the Molecular Mechanisms of Dimorphic Transition in Penicillium marneffei.</title>
        <authorList>
            <person name="Yang E."/>
            <person name="Wang G."/>
            <person name="Cai J."/>
            <person name="Woo P.C."/>
            <person name="Lau S.K."/>
            <person name="Yuen K.-Y."/>
            <person name="Chow W.-N."/>
            <person name="Lin X."/>
        </authorList>
    </citation>
    <scope>NUCLEOTIDE SEQUENCE [LARGE SCALE GENOMIC DNA]</scope>
    <source>
        <strain>PM1</strain>
    </source>
</reference>
<gene>
    <name evidence="1" type="ORF">GQ26_0251600</name>
</gene>
<organism evidence="1">
    <name type="scientific">Talaromyces marneffei PM1</name>
    <dbReference type="NCBI Taxonomy" id="1077442"/>
    <lineage>
        <taxon>Eukaryota</taxon>
        <taxon>Fungi</taxon>
        <taxon>Dikarya</taxon>
        <taxon>Ascomycota</taxon>
        <taxon>Pezizomycotina</taxon>
        <taxon>Eurotiomycetes</taxon>
        <taxon>Eurotiomycetidae</taxon>
        <taxon>Eurotiales</taxon>
        <taxon>Trichocomaceae</taxon>
        <taxon>Talaromyces</taxon>
        <taxon>Talaromyces sect. Talaromyces</taxon>
    </lineage>
</organism>
<sequence>MTTLNHVHPLFTPSNSGDLCLFEDSCAGPLTTSNPQKMLFLSGNADRHSSFLVMYSTTPTVKGPGPKCTTNLDTENEFPQVIHERRADNPEKTTRIQFESQHREPRLPKFKHVTFIELLDPYLHRNAV</sequence>
<dbReference type="AlphaFoldDB" id="A0A093V551"/>
<proteinExistence type="predicted"/>